<feature type="transmembrane region" description="Helical" evidence="6">
    <location>
        <begin position="12"/>
        <end position="33"/>
    </location>
</feature>
<keyword evidence="3 6" id="KW-0812">Transmembrane</keyword>
<proteinExistence type="predicted"/>
<feature type="transmembrane region" description="Helical" evidence="6">
    <location>
        <begin position="413"/>
        <end position="430"/>
    </location>
</feature>
<keyword evidence="4 6" id="KW-1133">Transmembrane helix</keyword>
<evidence type="ECO:0000313" key="8">
    <source>
        <dbReference type="Proteomes" id="UP000051789"/>
    </source>
</evidence>
<feature type="transmembrane region" description="Helical" evidence="6">
    <location>
        <begin position="45"/>
        <end position="64"/>
    </location>
</feature>
<keyword evidence="8" id="KW-1185">Reference proteome</keyword>
<dbReference type="EMBL" id="AYZK01000002">
    <property type="protein sequence ID" value="KRM87645.1"/>
    <property type="molecule type" value="Genomic_DNA"/>
</dbReference>
<keyword evidence="2" id="KW-1003">Cell membrane</keyword>
<evidence type="ECO:0000256" key="6">
    <source>
        <dbReference type="SAM" id="Phobius"/>
    </source>
</evidence>
<feature type="transmembrane region" description="Helical" evidence="6">
    <location>
        <begin position="248"/>
        <end position="270"/>
    </location>
</feature>
<organism evidence="7 8">
    <name type="scientific">Lacticaseibacillus thailandensis DSM 22698 = JCM 13996</name>
    <dbReference type="NCBI Taxonomy" id="1423810"/>
    <lineage>
        <taxon>Bacteria</taxon>
        <taxon>Bacillati</taxon>
        <taxon>Bacillota</taxon>
        <taxon>Bacilli</taxon>
        <taxon>Lactobacillales</taxon>
        <taxon>Lactobacillaceae</taxon>
        <taxon>Lacticaseibacillus</taxon>
    </lineage>
</organism>
<feature type="transmembrane region" description="Helical" evidence="6">
    <location>
        <begin position="291"/>
        <end position="311"/>
    </location>
</feature>
<dbReference type="PANTHER" id="PTHR30250">
    <property type="entry name" value="PST FAMILY PREDICTED COLANIC ACID TRANSPORTER"/>
    <property type="match status" value="1"/>
</dbReference>
<feature type="transmembrane region" description="Helical" evidence="6">
    <location>
        <begin position="381"/>
        <end position="401"/>
    </location>
</feature>
<feature type="transmembrane region" description="Helical" evidence="6">
    <location>
        <begin position="85"/>
        <end position="104"/>
    </location>
</feature>
<evidence type="ECO:0000313" key="7">
    <source>
        <dbReference type="EMBL" id="KRM87645.1"/>
    </source>
</evidence>
<gene>
    <name evidence="7" type="ORF">FD19_GL001166</name>
</gene>
<feature type="transmembrane region" description="Helical" evidence="6">
    <location>
        <begin position="436"/>
        <end position="454"/>
    </location>
</feature>
<dbReference type="RefSeq" id="WP_056969282.1">
    <property type="nucleotide sequence ID" value="NZ_AYZK01000002.1"/>
</dbReference>
<evidence type="ECO:0000256" key="1">
    <source>
        <dbReference type="ARBA" id="ARBA00004651"/>
    </source>
</evidence>
<comment type="caution">
    <text evidence="7">The sequence shown here is derived from an EMBL/GenBank/DDBJ whole genome shotgun (WGS) entry which is preliminary data.</text>
</comment>
<feature type="transmembrane region" description="Helical" evidence="6">
    <location>
        <begin position="110"/>
        <end position="133"/>
    </location>
</feature>
<dbReference type="STRING" id="1423810.FD19_GL001166"/>
<feature type="transmembrane region" description="Helical" evidence="6">
    <location>
        <begin position="214"/>
        <end position="236"/>
    </location>
</feature>
<feature type="transmembrane region" description="Helical" evidence="6">
    <location>
        <begin position="323"/>
        <end position="342"/>
    </location>
</feature>
<sequence>MLKLLKNFSYTVSSNLLNFIVIALVTLIIPKVIGVKEYGFWQLYIFYTNYVGVLHFGWIDGMYLKYGGLDYDELDSSYFKSQFSYFIVFESLVTVLIAAFGLIVDSGNNQFVVVSVGLYLLFYNGRQFFLYILQDTDRIREYAFNLILDRVVYVVWIVICLAVGVRSFKLLVVGDVISKIITLFIAIYSCRTIFRGKIQRLSVTIKEIYQNVNVGIKLLVANFASLLIVGIVRFGIKSTWGVTVFGKVSLTLSISNAMMLFVTAISLVLFPTLRRINKSLLPGLYDNFRQILILMLFACMFLYFPLNFLITRWLPNYQDSLKYLSFLFPMFIYEGKFELMVNTFMKTLRMERKLLLVNLTALATSVCVTAVNVFFVKNLNIIMLSIILILWFRSNLGEIVISSRLSLNVLRSIGVETLFVAIFICVTWFLSGLYAFAIFAVMFIVYGFTLRGRIHDSFDYVMNNLHA</sequence>
<evidence type="ECO:0000256" key="5">
    <source>
        <dbReference type="ARBA" id="ARBA00023136"/>
    </source>
</evidence>
<keyword evidence="5 6" id="KW-0472">Membrane</keyword>
<protein>
    <submittedName>
        <fullName evidence="7">Heteropolysaccharide repeat-containing protein</fullName>
    </submittedName>
</protein>
<evidence type="ECO:0000256" key="2">
    <source>
        <dbReference type="ARBA" id="ARBA00022475"/>
    </source>
</evidence>
<dbReference type="PATRIC" id="fig|1423810.4.peg.1200"/>
<feature type="transmembrane region" description="Helical" evidence="6">
    <location>
        <begin position="354"/>
        <end position="375"/>
    </location>
</feature>
<accession>A0A0R2C7A2</accession>
<dbReference type="Proteomes" id="UP000051789">
    <property type="component" value="Unassembled WGS sequence"/>
</dbReference>
<dbReference type="InterPro" id="IPR050833">
    <property type="entry name" value="Poly_Biosynth_Transport"/>
</dbReference>
<feature type="transmembrane region" description="Helical" evidence="6">
    <location>
        <begin position="142"/>
        <end position="164"/>
    </location>
</feature>
<dbReference type="AlphaFoldDB" id="A0A0R2C7A2"/>
<evidence type="ECO:0000256" key="3">
    <source>
        <dbReference type="ARBA" id="ARBA00022692"/>
    </source>
</evidence>
<name>A0A0R2C7A2_9LACO</name>
<dbReference type="PANTHER" id="PTHR30250:SF11">
    <property type="entry name" value="O-ANTIGEN TRANSPORTER-RELATED"/>
    <property type="match status" value="1"/>
</dbReference>
<reference evidence="7 8" key="1">
    <citation type="journal article" date="2015" name="Genome Announc.">
        <title>Expanding the biotechnology potential of lactobacilli through comparative genomics of 213 strains and associated genera.</title>
        <authorList>
            <person name="Sun Z."/>
            <person name="Harris H.M."/>
            <person name="McCann A."/>
            <person name="Guo C."/>
            <person name="Argimon S."/>
            <person name="Zhang W."/>
            <person name="Yang X."/>
            <person name="Jeffery I.B."/>
            <person name="Cooney J.C."/>
            <person name="Kagawa T.F."/>
            <person name="Liu W."/>
            <person name="Song Y."/>
            <person name="Salvetti E."/>
            <person name="Wrobel A."/>
            <person name="Rasinkangas P."/>
            <person name="Parkhill J."/>
            <person name="Rea M.C."/>
            <person name="O'Sullivan O."/>
            <person name="Ritari J."/>
            <person name="Douillard F.P."/>
            <person name="Paul Ross R."/>
            <person name="Yang R."/>
            <person name="Briner A.E."/>
            <person name="Felis G.E."/>
            <person name="de Vos W.M."/>
            <person name="Barrangou R."/>
            <person name="Klaenhammer T.R."/>
            <person name="Caufield P.W."/>
            <person name="Cui Y."/>
            <person name="Zhang H."/>
            <person name="O'Toole P.W."/>
        </authorList>
    </citation>
    <scope>NUCLEOTIDE SEQUENCE [LARGE SCALE GENOMIC DNA]</scope>
    <source>
        <strain evidence="7 8">DSM 22698</strain>
    </source>
</reference>
<evidence type="ECO:0000256" key="4">
    <source>
        <dbReference type="ARBA" id="ARBA00022989"/>
    </source>
</evidence>
<feature type="transmembrane region" description="Helical" evidence="6">
    <location>
        <begin position="176"/>
        <end position="194"/>
    </location>
</feature>
<dbReference type="GO" id="GO:0005886">
    <property type="term" value="C:plasma membrane"/>
    <property type="evidence" value="ECO:0007669"/>
    <property type="project" value="UniProtKB-SubCell"/>
</dbReference>
<comment type="subcellular location">
    <subcellularLocation>
        <location evidence="1">Cell membrane</location>
        <topology evidence="1">Multi-pass membrane protein</topology>
    </subcellularLocation>
</comment>